<feature type="domain" description="DDE-1" evidence="1">
    <location>
        <begin position="177"/>
        <end position="343"/>
    </location>
</feature>
<organism evidence="3 5">
    <name type="scientific">Phytophthora rubi</name>
    <dbReference type="NCBI Taxonomy" id="129364"/>
    <lineage>
        <taxon>Eukaryota</taxon>
        <taxon>Sar</taxon>
        <taxon>Stramenopiles</taxon>
        <taxon>Oomycota</taxon>
        <taxon>Peronosporomycetes</taxon>
        <taxon>Peronosporales</taxon>
        <taxon>Peronosporaceae</taxon>
        <taxon>Phytophthora</taxon>
    </lineage>
</organism>
<reference evidence="3 5" key="1">
    <citation type="submission" date="2018-08" db="EMBL/GenBank/DDBJ databases">
        <title>Genomic investigation of the strawberry pathogen Phytophthora fragariae indicates pathogenicity is determined by transcriptional variation in three key races.</title>
        <authorList>
            <person name="Adams T.M."/>
            <person name="Armitage A.D."/>
            <person name="Sobczyk M.K."/>
            <person name="Bates H.J."/>
            <person name="Dunwell J.M."/>
            <person name="Nellist C.F."/>
            <person name="Harrison R.J."/>
        </authorList>
    </citation>
    <scope>NUCLEOTIDE SEQUENCE [LARGE SCALE GENOMIC DNA]</scope>
    <source>
        <strain evidence="2 4">SCRP249</strain>
        <strain evidence="3 5">SCRP333</strain>
    </source>
</reference>
<name>A0A6A4DXT1_9STRA</name>
<dbReference type="GO" id="GO:0005634">
    <property type="term" value="C:nucleus"/>
    <property type="evidence" value="ECO:0007669"/>
    <property type="project" value="TreeGrafter"/>
</dbReference>
<dbReference type="InterPro" id="IPR004875">
    <property type="entry name" value="DDE_SF_endonuclease_dom"/>
</dbReference>
<dbReference type="Gene3D" id="3.30.420.10">
    <property type="entry name" value="Ribonuclease H-like superfamily/Ribonuclease H"/>
    <property type="match status" value="1"/>
</dbReference>
<dbReference type="Proteomes" id="UP000434957">
    <property type="component" value="Unassembled WGS sequence"/>
</dbReference>
<evidence type="ECO:0000313" key="5">
    <source>
        <dbReference type="Proteomes" id="UP000434957"/>
    </source>
</evidence>
<dbReference type="GO" id="GO:0003677">
    <property type="term" value="F:DNA binding"/>
    <property type="evidence" value="ECO:0007669"/>
    <property type="project" value="TreeGrafter"/>
</dbReference>
<sequence length="361" mass="40828">MRVHLTKQQQLDLCKHRRKLQPHPSLQELATWAQTTFKLKRPPSKAMHVARLDAMLVDAIAFFEAGHVALNGRLIIWLAQRCADRLQIPVAARPRFTRSDWLRHFMRRHGIRSRRAHGEIGSVDMPAARAAALELRKIIAAYHPDDVYNMDEAAYFYRALPRRSLCLHAAPAFKQRKARVTMVVAANASGTHKLPLTILGTARRPRWLHTMPAGLEYVGTSKGWMTTVVFRQWLEQLNTQMAAAGRRILLLVDNAPSHKAPTVAMSNVRLEFLPPNTTAAIQPMDQGVIAQLKAQVMDRQTEAIMQRFMTGEPDAHDIGVAEALQWCKEAWDNITPAAIQHCWQHAGLFVNRTQIADILNP</sequence>
<proteinExistence type="predicted"/>
<gene>
    <name evidence="2" type="ORF">PR001_g19222</name>
    <name evidence="3" type="ORF">PR003_g19621</name>
</gene>
<protein>
    <recommendedName>
        <fullName evidence="1">DDE-1 domain-containing protein</fullName>
    </recommendedName>
</protein>
<dbReference type="PANTHER" id="PTHR19303">
    <property type="entry name" value="TRANSPOSON"/>
    <property type="match status" value="1"/>
</dbReference>
<evidence type="ECO:0000259" key="1">
    <source>
        <dbReference type="Pfam" id="PF03184"/>
    </source>
</evidence>
<evidence type="ECO:0000313" key="3">
    <source>
        <dbReference type="EMBL" id="KAE9312969.1"/>
    </source>
</evidence>
<evidence type="ECO:0000313" key="4">
    <source>
        <dbReference type="Proteomes" id="UP000429607"/>
    </source>
</evidence>
<comment type="caution">
    <text evidence="3">The sequence shown here is derived from an EMBL/GenBank/DDBJ whole genome shotgun (WGS) entry which is preliminary data.</text>
</comment>
<evidence type="ECO:0000313" key="2">
    <source>
        <dbReference type="EMBL" id="KAE8998794.1"/>
    </source>
</evidence>
<dbReference type="PANTHER" id="PTHR19303:SF73">
    <property type="entry name" value="PROTEIN PDC2"/>
    <property type="match status" value="1"/>
</dbReference>
<accession>A0A6A4DXT1</accession>
<keyword evidence="5" id="KW-1185">Reference proteome</keyword>
<dbReference type="InterPro" id="IPR050863">
    <property type="entry name" value="CenT-Element_Derived"/>
</dbReference>
<dbReference type="AlphaFoldDB" id="A0A6A4DXT1"/>
<dbReference type="InterPro" id="IPR036397">
    <property type="entry name" value="RNaseH_sf"/>
</dbReference>
<dbReference type="EMBL" id="QXFV01001764">
    <property type="protein sequence ID" value="KAE8998794.1"/>
    <property type="molecule type" value="Genomic_DNA"/>
</dbReference>
<dbReference type="Proteomes" id="UP000429607">
    <property type="component" value="Unassembled WGS sequence"/>
</dbReference>
<dbReference type="Pfam" id="PF03184">
    <property type="entry name" value="DDE_1"/>
    <property type="match status" value="1"/>
</dbReference>
<dbReference type="EMBL" id="QXFT01001670">
    <property type="protein sequence ID" value="KAE9312969.1"/>
    <property type="molecule type" value="Genomic_DNA"/>
</dbReference>